<reference evidence="3 4" key="1">
    <citation type="journal article" date="2016" name="Mol. Biol. Evol.">
        <title>Comparative Genomics of Early-Diverging Mushroom-Forming Fungi Provides Insights into the Origins of Lignocellulose Decay Capabilities.</title>
        <authorList>
            <person name="Nagy L.G."/>
            <person name="Riley R."/>
            <person name="Tritt A."/>
            <person name="Adam C."/>
            <person name="Daum C."/>
            <person name="Floudas D."/>
            <person name="Sun H."/>
            <person name="Yadav J.S."/>
            <person name="Pangilinan J."/>
            <person name="Larsson K.H."/>
            <person name="Matsuura K."/>
            <person name="Barry K."/>
            <person name="Labutti K."/>
            <person name="Kuo R."/>
            <person name="Ohm R.A."/>
            <person name="Bhattacharya S.S."/>
            <person name="Shirouzu T."/>
            <person name="Yoshinaga Y."/>
            <person name="Martin F.M."/>
            <person name="Grigoriev I.V."/>
            <person name="Hibbett D.S."/>
        </authorList>
    </citation>
    <scope>NUCLEOTIDE SEQUENCE [LARGE SCALE GENOMIC DNA]</scope>
    <source>
        <strain evidence="3 4">CBS 109695</strain>
    </source>
</reference>
<keyword evidence="4" id="KW-1185">Reference proteome</keyword>
<feature type="transmembrane region" description="Helical" evidence="1">
    <location>
        <begin position="166"/>
        <end position="187"/>
    </location>
</feature>
<evidence type="ECO:0000256" key="1">
    <source>
        <dbReference type="SAM" id="Phobius"/>
    </source>
</evidence>
<dbReference type="PANTHER" id="PTHR40465:SF1">
    <property type="entry name" value="DUF6534 DOMAIN-CONTAINING PROTEIN"/>
    <property type="match status" value="1"/>
</dbReference>
<gene>
    <name evidence="3" type="ORF">FIBSPDRAFT_1049803</name>
</gene>
<feature type="transmembrane region" description="Helical" evidence="1">
    <location>
        <begin position="131"/>
        <end position="160"/>
    </location>
</feature>
<dbReference type="AlphaFoldDB" id="A0A166BQN3"/>
<name>A0A166BQN3_9AGAM</name>
<sequence>MSEVNEIHVTATMGDIEASIGHVFIGFAISLSLFGVSIAQTAFYSYHFRRDGMFKKSSVVVLSMVDFLQTVVLADMFWEMLVDHSLPSAGSSVSNEPPWQIAVFILTSLFMNCFVQGFFCQRVWRVSGGNVRLLSIIIISSLMSLLVGVVGAALCAIPPFRINLAPFVHAHFLTLILADGTISGSLIYHFNSSRLGMPRSEPVMRQLIWLSMNTGLILCFFTTVNYYMAINYSSASYLAPTFILSKLYLNSMMAALNTRRHFRAVFSRTVTDDINFTAALASRVATD</sequence>
<feature type="domain" description="DUF6534" evidence="2">
    <location>
        <begin position="176"/>
        <end position="261"/>
    </location>
</feature>
<dbReference type="InterPro" id="IPR045339">
    <property type="entry name" value="DUF6534"/>
</dbReference>
<evidence type="ECO:0000313" key="3">
    <source>
        <dbReference type="EMBL" id="KZP12886.1"/>
    </source>
</evidence>
<dbReference type="OrthoDB" id="2971182at2759"/>
<keyword evidence="1" id="KW-0472">Membrane</keyword>
<feature type="transmembrane region" description="Helical" evidence="1">
    <location>
        <begin position="98"/>
        <end position="119"/>
    </location>
</feature>
<proteinExistence type="predicted"/>
<dbReference type="PANTHER" id="PTHR40465">
    <property type="entry name" value="CHROMOSOME 1, WHOLE GENOME SHOTGUN SEQUENCE"/>
    <property type="match status" value="1"/>
</dbReference>
<feature type="transmembrane region" description="Helical" evidence="1">
    <location>
        <begin position="235"/>
        <end position="256"/>
    </location>
</feature>
<dbReference type="Pfam" id="PF20152">
    <property type="entry name" value="DUF6534"/>
    <property type="match status" value="1"/>
</dbReference>
<protein>
    <recommendedName>
        <fullName evidence="2">DUF6534 domain-containing protein</fullName>
    </recommendedName>
</protein>
<accession>A0A166BQN3</accession>
<evidence type="ECO:0000313" key="4">
    <source>
        <dbReference type="Proteomes" id="UP000076532"/>
    </source>
</evidence>
<feature type="transmembrane region" description="Helical" evidence="1">
    <location>
        <begin position="58"/>
        <end position="78"/>
    </location>
</feature>
<keyword evidence="1" id="KW-0812">Transmembrane</keyword>
<feature type="transmembrane region" description="Helical" evidence="1">
    <location>
        <begin position="20"/>
        <end position="46"/>
    </location>
</feature>
<feature type="transmembrane region" description="Helical" evidence="1">
    <location>
        <begin position="207"/>
        <end position="229"/>
    </location>
</feature>
<keyword evidence="1" id="KW-1133">Transmembrane helix</keyword>
<dbReference type="EMBL" id="KV417641">
    <property type="protein sequence ID" value="KZP12886.1"/>
    <property type="molecule type" value="Genomic_DNA"/>
</dbReference>
<dbReference type="Proteomes" id="UP000076532">
    <property type="component" value="Unassembled WGS sequence"/>
</dbReference>
<evidence type="ECO:0000259" key="2">
    <source>
        <dbReference type="Pfam" id="PF20152"/>
    </source>
</evidence>
<organism evidence="3 4">
    <name type="scientific">Athelia psychrophila</name>
    <dbReference type="NCBI Taxonomy" id="1759441"/>
    <lineage>
        <taxon>Eukaryota</taxon>
        <taxon>Fungi</taxon>
        <taxon>Dikarya</taxon>
        <taxon>Basidiomycota</taxon>
        <taxon>Agaricomycotina</taxon>
        <taxon>Agaricomycetes</taxon>
        <taxon>Agaricomycetidae</taxon>
        <taxon>Atheliales</taxon>
        <taxon>Atheliaceae</taxon>
        <taxon>Athelia</taxon>
    </lineage>
</organism>
<dbReference type="STRING" id="436010.A0A166BQN3"/>